<organism evidence="2">
    <name type="scientific">Drosophila melanogaster</name>
    <name type="common">Fruit fly</name>
    <dbReference type="NCBI Taxonomy" id="7227"/>
    <lineage>
        <taxon>Eukaryota</taxon>
        <taxon>Metazoa</taxon>
        <taxon>Ecdysozoa</taxon>
        <taxon>Arthropoda</taxon>
        <taxon>Hexapoda</taxon>
        <taxon>Insecta</taxon>
        <taxon>Pterygota</taxon>
        <taxon>Neoptera</taxon>
        <taxon>Endopterygota</taxon>
        <taxon>Diptera</taxon>
        <taxon>Brachycera</taxon>
        <taxon>Muscomorpha</taxon>
        <taxon>Ephydroidea</taxon>
        <taxon>Drosophilidae</taxon>
        <taxon>Drosophila</taxon>
        <taxon>Sophophora</taxon>
    </lineage>
</organism>
<evidence type="ECO:0000313" key="2">
    <source>
        <dbReference type="EMBL" id="DAA03411.1"/>
    </source>
</evidence>
<protein>
    <submittedName>
        <fullName evidence="2">HDC19675</fullName>
    </submittedName>
</protein>
<evidence type="ECO:0000256" key="1">
    <source>
        <dbReference type="SAM" id="MobiDB-lite"/>
    </source>
</evidence>
<proteinExistence type="predicted"/>
<feature type="region of interest" description="Disordered" evidence="1">
    <location>
        <begin position="14"/>
        <end position="42"/>
    </location>
</feature>
<sequence length="65" mass="7367">MAFNFKFKRQVQLTSRTHSRLSEESHFRGGAAMAPPQDQPEDDIITKTLSSISDQQMKAALLMNE</sequence>
<dbReference type="EMBL" id="BK003211">
    <property type="protein sequence ID" value="DAA03411.1"/>
    <property type="molecule type" value="Genomic_DNA"/>
</dbReference>
<dbReference type="AlphaFoldDB" id="Q6II55"/>
<gene>
    <name evidence="2" type="ORF">HDC19675</name>
</gene>
<accession>Q6II55</accession>
<reference evidence="2" key="1">
    <citation type="journal article" date="2003" name="Genome Biol.">
        <title>An integrated gene annotation and transcriptional profiling approach towards the full gene content of the Drosophila genome.</title>
        <authorList>
            <person name="Hild M."/>
            <person name="Beckmann B."/>
            <person name="Haas S.A."/>
            <person name="Koch B."/>
            <person name="Solovyev V."/>
            <person name="Busold C."/>
            <person name="Fellenberg K."/>
            <person name="Boutros M."/>
            <person name="Vingron M."/>
            <person name="Sauer F."/>
            <person name="Hoheisel J.D."/>
            <person name="Paro R."/>
        </authorList>
    </citation>
    <scope>NUCLEOTIDE SEQUENCE</scope>
</reference>
<name>Q6II55_DROME</name>